<dbReference type="AlphaFoldDB" id="A0AA39CJ88"/>
<feature type="region of interest" description="Disordered" evidence="1">
    <location>
        <begin position="401"/>
        <end position="420"/>
    </location>
</feature>
<proteinExistence type="predicted"/>
<sequence length="490" mass="55442">MAPHLDELTSLVDPDNESRTDNFHEAVITGPPQTVNDDGTNSPPAEDATDSPPAEDDAGSDSDLDSGVDATSTIVYDQESFSTFQVRVKKLVLETIWPGTNEDHVTVERLTGGGYNRIIGITRQIKHQPKDGKHCWPGKLIWKRFWSGAKRRRLHMSTPDEYILRIPRFEGARLDRDIAILQFIHRYTTIPAPTVLAFDVKSENPLKSPYMVQNRIKGTDLFHLFPKLAHEDRCRVARELGNILNQMLAVESSVAGVVTFSEDQQNLNAPIYVANFPKVEPQETPVPYCRGRTTRPVRELLTDIFEAHRAVYIQKSPNSDFMPEIMNSLCTMAAELESAGWLTNLPNCLAHLDFAPRNILADPASAPTEPIITAVLDWDSAVVGPIFMACTPPLWIWGWQDDDDEDERTANDEPSDPKNRELKHIFEEAAGKEYIHYAYEPVYRLARRLVRFAMENLRSGEDFPEKDEMLAEWASIRKLRQEHLQSTAIG</sequence>
<protein>
    <recommendedName>
        <fullName evidence="2">Aminoglycoside phosphotransferase domain-containing protein</fullName>
    </recommendedName>
</protein>
<dbReference type="InterPro" id="IPR051678">
    <property type="entry name" value="AGP_Transferase"/>
</dbReference>
<feature type="compositionally biased region" description="Polar residues" evidence="1">
    <location>
        <begin position="31"/>
        <end position="43"/>
    </location>
</feature>
<evidence type="ECO:0000259" key="2">
    <source>
        <dbReference type="Pfam" id="PF01636"/>
    </source>
</evidence>
<evidence type="ECO:0000313" key="3">
    <source>
        <dbReference type="EMBL" id="KAJ9610292.1"/>
    </source>
</evidence>
<comment type="caution">
    <text evidence="3">The sequence shown here is derived from an EMBL/GenBank/DDBJ whole genome shotgun (WGS) entry which is preliminary data.</text>
</comment>
<dbReference type="InterPro" id="IPR011009">
    <property type="entry name" value="Kinase-like_dom_sf"/>
</dbReference>
<name>A0AA39CJ88_9EURO</name>
<feature type="region of interest" description="Disordered" evidence="1">
    <location>
        <begin position="1"/>
        <end position="66"/>
    </location>
</feature>
<dbReference type="Pfam" id="PF01636">
    <property type="entry name" value="APH"/>
    <property type="match status" value="1"/>
</dbReference>
<feature type="compositionally biased region" description="Basic and acidic residues" evidence="1">
    <location>
        <begin position="408"/>
        <end position="420"/>
    </location>
</feature>
<dbReference type="InterPro" id="IPR002575">
    <property type="entry name" value="Aminoglycoside_PTrfase"/>
</dbReference>
<dbReference type="EMBL" id="JAPDRK010000007">
    <property type="protein sequence ID" value="KAJ9610292.1"/>
    <property type="molecule type" value="Genomic_DNA"/>
</dbReference>
<feature type="compositionally biased region" description="Acidic residues" evidence="1">
    <location>
        <begin position="47"/>
        <end position="66"/>
    </location>
</feature>
<feature type="domain" description="Aminoglycoside phosphotransferase" evidence="2">
    <location>
        <begin position="142"/>
        <end position="387"/>
    </location>
</feature>
<dbReference type="PANTHER" id="PTHR21310:SF56">
    <property type="entry name" value="AMINOGLYCOSIDE PHOSPHOTRANSFERASE DOMAIN-CONTAINING PROTEIN"/>
    <property type="match status" value="1"/>
</dbReference>
<evidence type="ECO:0000256" key="1">
    <source>
        <dbReference type="SAM" id="MobiDB-lite"/>
    </source>
</evidence>
<dbReference type="PANTHER" id="PTHR21310">
    <property type="entry name" value="AMINOGLYCOSIDE PHOSPHOTRANSFERASE-RELATED-RELATED"/>
    <property type="match status" value="1"/>
</dbReference>
<reference evidence="3" key="1">
    <citation type="submission" date="2022-10" db="EMBL/GenBank/DDBJ databases">
        <title>Culturing micro-colonial fungi from biological soil crusts in the Mojave desert and describing Neophaeococcomyces mojavensis, and introducing the new genera and species Taxawa tesnikishii.</title>
        <authorList>
            <person name="Kurbessoian T."/>
            <person name="Stajich J.E."/>
        </authorList>
    </citation>
    <scope>NUCLEOTIDE SEQUENCE</scope>
    <source>
        <strain evidence="3">TK_41</strain>
    </source>
</reference>
<accession>A0AA39CJ88</accession>
<dbReference type="Gene3D" id="3.90.1200.10">
    <property type="match status" value="1"/>
</dbReference>
<organism evidence="3 4">
    <name type="scientific">Cladophialophora chaetospira</name>
    <dbReference type="NCBI Taxonomy" id="386627"/>
    <lineage>
        <taxon>Eukaryota</taxon>
        <taxon>Fungi</taxon>
        <taxon>Dikarya</taxon>
        <taxon>Ascomycota</taxon>
        <taxon>Pezizomycotina</taxon>
        <taxon>Eurotiomycetes</taxon>
        <taxon>Chaetothyriomycetidae</taxon>
        <taxon>Chaetothyriales</taxon>
        <taxon>Herpotrichiellaceae</taxon>
        <taxon>Cladophialophora</taxon>
    </lineage>
</organism>
<evidence type="ECO:0000313" key="4">
    <source>
        <dbReference type="Proteomes" id="UP001172673"/>
    </source>
</evidence>
<dbReference type="Proteomes" id="UP001172673">
    <property type="component" value="Unassembled WGS sequence"/>
</dbReference>
<keyword evidence="4" id="KW-1185">Reference proteome</keyword>
<dbReference type="SUPFAM" id="SSF56112">
    <property type="entry name" value="Protein kinase-like (PK-like)"/>
    <property type="match status" value="1"/>
</dbReference>
<gene>
    <name evidence="3" type="ORF">H2200_005069</name>
</gene>